<feature type="compositionally biased region" description="Pro residues" evidence="6">
    <location>
        <begin position="366"/>
        <end position="383"/>
    </location>
</feature>
<evidence type="ECO:0000256" key="5">
    <source>
        <dbReference type="ARBA" id="ARBA00023186"/>
    </source>
</evidence>
<evidence type="ECO:0000256" key="2">
    <source>
        <dbReference type="ARBA" id="ARBA00022741"/>
    </source>
</evidence>
<dbReference type="PANTHER" id="PTHR45639:SF34">
    <property type="entry name" value="CHAPERONE PROTEIN DNAK"/>
    <property type="match status" value="1"/>
</dbReference>
<keyword evidence="5" id="KW-0143">Chaperone</keyword>
<dbReference type="AlphaFoldDB" id="A0A8J3YKK9"/>
<comment type="similarity">
    <text evidence="1">Belongs to the heat shock protein 70 family.</text>
</comment>
<keyword evidence="3" id="KW-0067">ATP-binding</keyword>
<evidence type="ECO:0000256" key="7">
    <source>
        <dbReference type="SAM" id="Phobius"/>
    </source>
</evidence>
<evidence type="ECO:0000256" key="1">
    <source>
        <dbReference type="ARBA" id="ARBA00007381"/>
    </source>
</evidence>
<keyword evidence="2" id="KW-0547">Nucleotide-binding</keyword>
<keyword evidence="7" id="KW-1133">Transmembrane helix</keyword>
<evidence type="ECO:0000256" key="3">
    <source>
        <dbReference type="ARBA" id="ARBA00022840"/>
    </source>
</evidence>
<feature type="compositionally biased region" description="Low complexity" evidence="6">
    <location>
        <begin position="479"/>
        <end position="501"/>
    </location>
</feature>
<dbReference type="PRINTS" id="PR00301">
    <property type="entry name" value="HEATSHOCK70"/>
</dbReference>
<proteinExistence type="inferred from homology"/>
<evidence type="ECO:0000313" key="8">
    <source>
        <dbReference type="EMBL" id="GIJ45606.1"/>
    </source>
</evidence>
<dbReference type="EMBL" id="BOPF01000007">
    <property type="protein sequence ID" value="GIJ45606.1"/>
    <property type="molecule type" value="Genomic_DNA"/>
</dbReference>
<evidence type="ECO:0000256" key="6">
    <source>
        <dbReference type="SAM" id="MobiDB-lite"/>
    </source>
</evidence>
<keyword evidence="7" id="KW-0472">Membrane</keyword>
<organism evidence="8 9">
    <name type="scientific">Virgisporangium aliadipatigenens</name>
    <dbReference type="NCBI Taxonomy" id="741659"/>
    <lineage>
        <taxon>Bacteria</taxon>
        <taxon>Bacillati</taxon>
        <taxon>Actinomycetota</taxon>
        <taxon>Actinomycetes</taxon>
        <taxon>Micromonosporales</taxon>
        <taxon>Micromonosporaceae</taxon>
        <taxon>Virgisporangium</taxon>
    </lineage>
</organism>
<dbReference type="GO" id="GO:0005524">
    <property type="term" value="F:ATP binding"/>
    <property type="evidence" value="ECO:0007669"/>
    <property type="project" value="UniProtKB-KW"/>
</dbReference>
<dbReference type="PANTHER" id="PTHR45639">
    <property type="entry name" value="HSC70CB, ISOFORM G-RELATED"/>
    <property type="match status" value="1"/>
</dbReference>
<dbReference type="InterPro" id="IPR043129">
    <property type="entry name" value="ATPase_NBD"/>
</dbReference>
<dbReference type="Gene3D" id="3.30.420.40">
    <property type="match status" value="2"/>
</dbReference>
<keyword evidence="9" id="KW-1185">Reference proteome</keyword>
<evidence type="ECO:0000313" key="9">
    <source>
        <dbReference type="Proteomes" id="UP000619260"/>
    </source>
</evidence>
<accession>A0A8J3YKK9</accession>
<feature type="compositionally biased region" description="Low complexity" evidence="6">
    <location>
        <begin position="397"/>
        <end position="421"/>
    </location>
</feature>
<feature type="compositionally biased region" description="Pro residues" evidence="6">
    <location>
        <begin position="422"/>
        <end position="439"/>
    </location>
</feature>
<dbReference type="PROSITE" id="PS00329">
    <property type="entry name" value="HSP70_2"/>
    <property type="match status" value="1"/>
</dbReference>
<evidence type="ECO:0000256" key="4">
    <source>
        <dbReference type="ARBA" id="ARBA00023016"/>
    </source>
</evidence>
<dbReference type="SUPFAM" id="SSF53067">
    <property type="entry name" value="Actin-like ATPase domain"/>
    <property type="match status" value="2"/>
</dbReference>
<dbReference type="Pfam" id="PF00012">
    <property type="entry name" value="HSP70"/>
    <property type="match status" value="1"/>
</dbReference>
<sequence length="547" mass="58649">MRVLGIDFGTSNTVGMLRLPDGRLRPLLFDGSPLLPSAVYLGTDGRMLIGRDAERHARLDPSRFEPNPKRRIDDGHIFLGDRELPVEQVFGQVIGQVATEARRQLGGPPQEVRLTHPARWGERRRGVLMEAARAAGLGTPRLFAEPVGAASYFTAVLGAQVPVGRSLAIYDLGGGTFDATVVRRTQNGFDVLAEEGLADVGGLDFDHAVVEHLGQTYRASHGAQWEKLVSPTDAADRRSRRMLYEDVRGAKEMLSRTTNADIHLPALEVDAHLTREEFEGLVRPYLERTVACLQRAIAAARVQPNELVGIFLVGGSSRIPLAGHLIHTTLGIAPTTLEQPETVVVEGALCIGAARPTGASSGVPQTAPPRGPAGPGPARPGPVAPVSGPQNRPISGPAAQPQRPAVQQPMQPAAQQMARPVSAPPPQQQRPVSTPPMNQPPMQAGPQVSLQRPGPRPPQAATYRPGPAVPQRPVGPAVPQGRPMQQTPPQMMRPQPQQQRPPVQPMRQAPPPQQRTWYTEPTVLGTIGVLVVVAILFIVLLNTAFGG</sequence>
<dbReference type="GO" id="GO:0140662">
    <property type="term" value="F:ATP-dependent protein folding chaperone"/>
    <property type="evidence" value="ECO:0007669"/>
    <property type="project" value="InterPro"/>
</dbReference>
<gene>
    <name evidence="8" type="ORF">Val02_24920</name>
</gene>
<reference evidence="8" key="1">
    <citation type="submission" date="2021-01" db="EMBL/GenBank/DDBJ databases">
        <title>Whole genome shotgun sequence of Virgisporangium aliadipatigenens NBRC 105644.</title>
        <authorList>
            <person name="Komaki H."/>
            <person name="Tamura T."/>
        </authorList>
    </citation>
    <scope>NUCLEOTIDE SEQUENCE</scope>
    <source>
        <strain evidence="8">NBRC 105644</strain>
    </source>
</reference>
<dbReference type="InterPro" id="IPR018181">
    <property type="entry name" value="Heat_shock_70_CS"/>
</dbReference>
<keyword evidence="4" id="KW-0346">Stress response</keyword>
<keyword evidence="7" id="KW-0812">Transmembrane</keyword>
<protein>
    <recommendedName>
        <fullName evidence="10">Hsp70 family protein</fullName>
    </recommendedName>
</protein>
<evidence type="ECO:0008006" key="10">
    <source>
        <dbReference type="Google" id="ProtNLM"/>
    </source>
</evidence>
<dbReference type="Proteomes" id="UP000619260">
    <property type="component" value="Unassembled WGS sequence"/>
</dbReference>
<feature type="region of interest" description="Disordered" evidence="6">
    <location>
        <begin position="355"/>
        <end position="516"/>
    </location>
</feature>
<comment type="caution">
    <text evidence="8">The sequence shown here is derived from an EMBL/GenBank/DDBJ whole genome shotgun (WGS) entry which is preliminary data.</text>
</comment>
<dbReference type="RefSeq" id="WP_239152772.1">
    <property type="nucleotide sequence ID" value="NZ_BOPF01000007.1"/>
</dbReference>
<name>A0A8J3YKK9_9ACTN</name>
<feature type="transmembrane region" description="Helical" evidence="7">
    <location>
        <begin position="523"/>
        <end position="545"/>
    </location>
</feature>
<dbReference type="InterPro" id="IPR013126">
    <property type="entry name" value="Hsp_70_fam"/>
</dbReference>
<feature type="compositionally biased region" description="Pro residues" evidence="6">
    <location>
        <begin position="502"/>
        <end position="513"/>
    </location>
</feature>
<dbReference type="GO" id="GO:0030968">
    <property type="term" value="P:endoplasmic reticulum unfolded protein response"/>
    <property type="evidence" value="ECO:0007669"/>
    <property type="project" value="TreeGrafter"/>
</dbReference>
<dbReference type="Gene3D" id="3.90.640.10">
    <property type="entry name" value="Actin, Chain A, domain 4"/>
    <property type="match status" value="1"/>
</dbReference>